<evidence type="ECO:0000313" key="7">
    <source>
        <dbReference type="Proteomes" id="UP000466931"/>
    </source>
</evidence>
<reference evidence="6" key="1">
    <citation type="journal article" date="2019" name="Emerg. Microbes Infect.">
        <title>Comprehensive subspecies identification of 175 nontuberculous mycobacteria species based on 7547 genomic profiles.</title>
        <authorList>
            <person name="Matsumoto Y."/>
            <person name="Kinjo T."/>
            <person name="Motooka D."/>
            <person name="Nabeya D."/>
            <person name="Jung N."/>
            <person name="Uechi K."/>
            <person name="Horii T."/>
            <person name="Iida T."/>
            <person name="Fujita J."/>
            <person name="Nakamura S."/>
        </authorList>
    </citation>
    <scope>NUCLEOTIDE SEQUENCE [LARGE SCALE GENOMIC DNA]</scope>
    <source>
        <strain evidence="6">JCM 13671</strain>
    </source>
</reference>
<dbReference type="Pfam" id="PF00296">
    <property type="entry name" value="Bac_luciferase"/>
    <property type="match status" value="1"/>
</dbReference>
<dbReference type="Proteomes" id="UP000466931">
    <property type="component" value="Chromosome"/>
</dbReference>
<proteinExistence type="predicted"/>
<dbReference type="GO" id="GO:0004497">
    <property type="term" value="F:monooxygenase activity"/>
    <property type="evidence" value="ECO:0007669"/>
    <property type="project" value="UniProtKB-KW"/>
</dbReference>
<accession>A0A7I7Y1V3</accession>
<dbReference type="InterPro" id="IPR051260">
    <property type="entry name" value="Diverse_substr_monoxygenases"/>
</dbReference>
<dbReference type="RefSeq" id="WP_085151634.1">
    <property type="nucleotide sequence ID" value="NZ_AP022612.1"/>
</dbReference>
<keyword evidence="1" id="KW-0285">Flavoprotein</keyword>
<feature type="domain" description="Luciferase-like" evidence="5">
    <location>
        <begin position="38"/>
        <end position="221"/>
    </location>
</feature>
<evidence type="ECO:0000256" key="2">
    <source>
        <dbReference type="ARBA" id="ARBA00022643"/>
    </source>
</evidence>
<dbReference type="GO" id="GO:0016705">
    <property type="term" value="F:oxidoreductase activity, acting on paired donors, with incorporation or reduction of molecular oxygen"/>
    <property type="evidence" value="ECO:0007669"/>
    <property type="project" value="InterPro"/>
</dbReference>
<dbReference type="SUPFAM" id="SSF51679">
    <property type="entry name" value="Bacterial luciferase-like"/>
    <property type="match status" value="1"/>
</dbReference>
<evidence type="ECO:0000259" key="5">
    <source>
        <dbReference type="Pfam" id="PF00296"/>
    </source>
</evidence>
<dbReference type="PANTHER" id="PTHR30011:SF16">
    <property type="entry name" value="C2H2 FINGER DOMAIN TRANSCRIPTION FACTOR (EUROFUNG)-RELATED"/>
    <property type="match status" value="1"/>
</dbReference>
<dbReference type="OrthoDB" id="4437611at2"/>
<keyword evidence="7" id="KW-1185">Reference proteome</keyword>
<gene>
    <name evidence="6" type="ORF">MCNF_41540</name>
</gene>
<dbReference type="InterPro" id="IPR036661">
    <property type="entry name" value="Luciferase-like_sf"/>
</dbReference>
<protein>
    <submittedName>
        <fullName evidence="6">Putative FMNH2-utilizing oxygenase</fullName>
    </submittedName>
</protein>
<evidence type="ECO:0000256" key="3">
    <source>
        <dbReference type="ARBA" id="ARBA00023002"/>
    </source>
</evidence>
<evidence type="ECO:0000313" key="6">
    <source>
        <dbReference type="EMBL" id="BBZ35549.1"/>
    </source>
</evidence>
<name>A0A7I7Y1V3_9MYCO</name>
<evidence type="ECO:0000256" key="1">
    <source>
        <dbReference type="ARBA" id="ARBA00022630"/>
    </source>
</evidence>
<dbReference type="EMBL" id="AP022612">
    <property type="protein sequence ID" value="BBZ35549.1"/>
    <property type="molecule type" value="Genomic_DNA"/>
</dbReference>
<dbReference type="InterPro" id="IPR011251">
    <property type="entry name" value="Luciferase-like_dom"/>
</dbReference>
<evidence type="ECO:0000256" key="4">
    <source>
        <dbReference type="ARBA" id="ARBA00023033"/>
    </source>
</evidence>
<keyword evidence="3" id="KW-0560">Oxidoreductase</keyword>
<keyword evidence="4" id="KW-0503">Monooxygenase</keyword>
<keyword evidence="2" id="KW-0288">FMN</keyword>
<dbReference type="Gene3D" id="3.20.20.30">
    <property type="entry name" value="Luciferase-like domain"/>
    <property type="match status" value="1"/>
</dbReference>
<dbReference type="PANTHER" id="PTHR30011">
    <property type="entry name" value="ALKANESULFONATE MONOOXYGENASE-RELATED"/>
    <property type="match status" value="1"/>
</dbReference>
<organism evidence="6 7">
    <name type="scientific">Mycolicibacterium confluentis</name>
    <dbReference type="NCBI Taxonomy" id="28047"/>
    <lineage>
        <taxon>Bacteria</taxon>
        <taxon>Bacillati</taxon>
        <taxon>Actinomycetota</taxon>
        <taxon>Actinomycetes</taxon>
        <taxon>Mycobacteriales</taxon>
        <taxon>Mycobacteriaceae</taxon>
        <taxon>Mycolicibacterium</taxon>
    </lineage>
</organism>
<dbReference type="AlphaFoldDB" id="A0A7I7Y1V3"/>
<reference evidence="6" key="2">
    <citation type="submission" date="2020-02" db="EMBL/GenBank/DDBJ databases">
        <authorList>
            <person name="Matsumoto Y."/>
            <person name="Motooka D."/>
            <person name="Nakamura S."/>
        </authorList>
    </citation>
    <scope>NUCLEOTIDE SEQUENCE</scope>
    <source>
        <strain evidence="6">JCM 13671</strain>
    </source>
</reference>
<sequence length="325" mass="34574">MSGELHVAVALDGYGWHRQAWRTTLRDDPDAPSVLSGDHWAALAVTAERGLLDFVSVDDALTPQPGRRAQISPGRLAGRGDAVLTAARIAAATEHIGVIPVATVTHTAPRRVAGAIATLDAVSAGRAGWQVRVSTSAHEAALFGGAAAEPGALFDDAMGFVDAARRCWDDADPPPPQGHPVIAALAHTTRIYEFAAAAADLVFITPSDDDELRAILAEVTALGDLLVYADVVVTFGGDTEFGSDAAILDGCVEEIVDLIVRWHDIGVHGVRLRPAVQHRDLPVIVDRVVPLLQRTGRFRSAYRNSETLRARLGLRRTADRNVAPL</sequence>